<dbReference type="PANTHER" id="PTHR30532:SF1">
    <property type="entry name" value="IRON(3+)-HYDROXAMATE-BINDING PROTEIN FHUD"/>
    <property type="match status" value="1"/>
</dbReference>
<dbReference type="InterPro" id="IPR018062">
    <property type="entry name" value="HTH_AraC-typ_CS"/>
</dbReference>
<dbReference type="EMBL" id="FNGM01000003">
    <property type="protein sequence ID" value="SDL49549.1"/>
    <property type="molecule type" value="Genomic_DNA"/>
</dbReference>
<evidence type="ECO:0000256" key="2">
    <source>
        <dbReference type="ARBA" id="ARBA00008814"/>
    </source>
</evidence>
<sequence>MIVEDHLILWNQAVLKIMDVRRIELPVSGQPHLMRLSESTILFTAQGRARLLLAGEERVLENGYVFHAGKDAVLKVTDVAVPLSCYRVQYKADLPLSCSRELLDLLERTRPFDRHYGLAATNTASLSATLSRMVQEWERPEALAKLQVKLLFYQFICELMDQLQRRKPEPASPDMVLQAVRYMDENYTHPITADTLAELFKCSSRTMQRLFKKRLAVGPIDYLLQVRMDQAKSMLSRTNAGLKEISEAVGYADSYYFSRLFKRCTGISPSTYREWTRQSGEAESERLSVPVGKSASELLNTAFRRSLRTIVHLKGEFPLARLPEKIAVLDPQFTDHMLALGVQPAGSVTVSGDPAGFPEYLLGSLREVRTLGTKNEPNLKGLQALAPDLILCTEFQKSIYGNLAQIAPTIMLKRNHDWKETLRIIGRIVGKEIEAEQILQRYKQKTGRLKTVLAAKLHGQSVSVIRPQDNHIRLHTSAHRTAAILYGDLGLCPPKQAVHRQRTSSMIPLEGLRELDADHYFVLTGGKLDTWPDEVQNTATWKNLRAVLQEHVYPAKMSMWIAYYGPIALNRVVDQVEEVFL</sequence>
<dbReference type="InterPro" id="IPR018060">
    <property type="entry name" value="HTH_AraC"/>
</dbReference>
<dbReference type="PRINTS" id="PR00032">
    <property type="entry name" value="HTHARAC"/>
</dbReference>
<dbReference type="PROSITE" id="PS01124">
    <property type="entry name" value="HTH_ARAC_FAMILY_2"/>
    <property type="match status" value="1"/>
</dbReference>
<dbReference type="Gene3D" id="3.40.50.1980">
    <property type="entry name" value="Nitrogenase molybdenum iron protein domain"/>
    <property type="match status" value="2"/>
</dbReference>
<dbReference type="Pfam" id="PF12833">
    <property type="entry name" value="HTH_18"/>
    <property type="match status" value="1"/>
</dbReference>
<keyword evidence="4" id="KW-0732">Signal</keyword>
<protein>
    <submittedName>
        <fullName evidence="10">Iron complex transport system substrate-binding protein</fullName>
    </submittedName>
</protein>
<evidence type="ECO:0000256" key="7">
    <source>
        <dbReference type="ARBA" id="ARBA00023163"/>
    </source>
</evidence>
<feature type="domain" description="Fe/B12 periplasmic-binding" evidence="9">
    <location>
        <begin position="325"/>
        <end position="581"/>
    </location>
</feature>
<keyword evidence="3" id="KW-0813">Transport</keyword>
<dbReference type="GO" id="GO:0003700">
    <property type="term" value="F:DNA-binding transcription factor activity"/>
    <property type="evidence" value="ECO:0007669"/>
    <property type="project" value="InterPro"/>
</dbReference>
<evidence type="ECO:0000256" key="4">
    <source>
        <dbReference type="ARBA" id="ARBA00022729"/>
    </source>
</evidence>
<dbReference type="SUPFAM" id="SSF53807">
    <property type="entry name" value="Helical backbone' metal receptor"/>
    <property type="match status" value="1"/>
</dbReference>
<proteinExistence type="inferred from homology"/>
<dbReference type="GO" id="GO:0043565">
    <property type="term" value="F:sequence-specific DNA binding"/>
    <property type="evidence" value="ECO:0007669"/>
    <property type="project" value="InterPro"/>
</dbReference>
<dbReference type="InterPro" id="IPR020449">
    <property type="entry name" value="Tscrpt_reg_AraC-type_HTH"/>
</dbReference>
<feature type="domain" description="HTH araC/xylS-type" evidence="8">
    <location>
        <begin position="177"/>
        <end position="275"/>
    </location>
</feature>
<dbReference type="Gene3D" id="1.10.10.60">
    <property type="entry name" value="Homeodomain-like"/>
    <property type="match status" value="2"/>
</dbReference>
<accession>A0A1G9KIT3</accession>
<evidence type="ECO:0000256" key="5">
    <source>
        <dbReference type="ARBA" id="ARBA00023015"/>
    </source>
</evidence>
<dbReference type="Proteomes" id="UP000182783">
    <property type="component" value="Unassembled WGS sequence"/>
</dbReference>
<dbReference type="GO" id="GO:0030288">
    <property type="term" value="C:outer membrane-bounded periplasmic space"/>
    <property type="evidence" value="ECO:0007669"/>
    <property type="project" value="TreeGrafter"/>
</dbReference>
<reference evidence="10 11" key="1">
    <citation type="submission" date="2016-10" db="EMBL/GenBank/DDBJ databases">
        <authorList>
            <person name="de Groot N.N."/>
        </authorList>
    </citation>
    <scope>NUCLEOTIDE SEQUENCE [LARGE SCALE GENOMIC DNA]</scope>
    <source>
        <strain evidence="10 11">CGMCC 1.10239</strain>
    </source>
</reference>
<evidence type="ECO:0000313" key="11">
    <source>
        <dbReference type="Proteomes" id="UP000182783"/>
    </source>
</evidence>
<dbReference type="InterPro" id="IPR051313">
    <property type="entry name" value="Bact_iron-sidero_bind"/>
</dbReference>
<dbReference type="OrthoDB" id="152124at2"/>
<dbReference type="PROSITE" id="PS50983">
    <property type="entry name" value="FE_B12_PBP"/>
    <property type="match status" value="1"/>
</dbReference>
<dbReference type="InterPro" id="IPR002491">
    <property type="entry name" value="ABC_transptr_periplasmic_BD"/>
</dbReference>
<keyword evidence="6" id="KW-0238">DNA-binding</keyword>
<comment type="subcellular location">
    <subcellularLocation>
        <location evidence="1">Cell envelope</location>
    </subcellularLocation>
</comment>
<organism evidence="10 11">
    <name type="scientific">Paenibacillus jilunlii</name>
    <dbReference type="NCBI Taxonomy" id="682956"/>
    <lineage>
        <taxon>Bacteria</taxon>
        <taxon>Bacillati</taxon>
        <taxon>Bacillota</taxon>
        <taxon>Bacilli</taxon>
        <taxon>Bacillales</taxon>
        <taxon>Paenibacillaceae</taxon>
        <taxon>Paenibacillus</taxon>
    </lineage>
</organism>
<comment type="similarity">
    <text evidence="2">Belongs to the bacterial solute-binding protein 8 family.</text>
</comment>
<evidence type="ECO:0000256" key="6">
    <source>
        <dbReference type="ARBA" id="ARBA00023125"/>
    </source>
</evidence>
<dbReference type="SMART" id="SM00342">
    <property type="entry name" value="HTH_ARAC"/>
    <property type="match status" value="1"/>
</dbReference>
<dbReference type="CDD" id="cd01146">
    <property type="entry name" value="FhuD"/>
    <property type="match status" value="1"/>
</dbReference>
<evidence type="ECO:0000313" key="10">
    <source>
        <dbReference type="EMBL" id="SDL49549.1"/>
    </source>
</evidence>
<gene>
    <name evidence="10" type="ORF">SAMN05216191_103279</name>
</gene>
<dbReference type="PROSITE" id="PS00041">
    <property type="entry name" value="HTH_ARAC_FAMILY_1"/>
    <property type="match status" value="1"/>
</dbReference>
<evidence type="ECO:0000259" key="9">
    <source>
        <dbReference type="PROSITE" id="PS50983"/>
    </source>
</evidence>
<keyword evidence="7" id="KW-0804">Transcription</keyword>
<evidence type="ECO:0000256" key="3">
    <source>
        <dbReference type="ARBA" id="ARBA00022448"/>
    </source>
</evidence>
<evidence type="ECO:0000259" key="8">
    <source>
        <dbReference type="PROSITE" id="PS01124"/>
    </source>
</evidence>
<evidence type="ECO:0000256" key="1">
    <source>
        <dbReference type="ARBA" id="ARBA00004196"/>
    </source>
</evidence>
<dbReference type="AlphaFoldDB" id="A0A1G9KIT3"/>
<dbReference type="SUPFAM" id="SSF46689">
    <property type="entry name" value="Homeodomain-like"/>
    <property type="match status" value="2"/>
</dbReference>
<dbReference type="PANTHER" id="PTHR30532">
    <property type="entry name" value="IRON III DICITRATE-BINDING PERIPLASMIC PROTEIN"/>
    <property type="match status" value="1"/>
</dbReference>
<dbReference type="Pfam" id="PF01497">
    <property type="entry name" value="Peripla_BP_2"/>
    <property type="match status" value="1"/>
</dbReference>
<keyword evidence="5" id="KW-0805">Transcription regulation</keyword>
<dbReference type="RefSeq" id="WP_062528320.1">
    <property type="nucleotide sequence ID" value="NZ_CP048429.1"/>
</dbReference>
<dbReference type="InterPro" id="IPR009057">
    <property type="entry name" value="Homeodomain-like_sf"/>
</dbReference>
<name>A0A1G9KIT3_9BACL</name>
<dbReference type="GO" id="GO:1901678">
    <property type="term" value="P:iron coordination entity transport"/>
    <property type="evidence" value="ECO:0007669"/>
    <property type="project" value="UniProtKB-ARBA"/>
</dbReference>